<name>A0AB72YZ17_9BIFI</name>
<dbReference type="Proteomes" id="UP000003457">
    <property type="component" value="Unassembled WGS sequence"/>
</dbReference>
<comment type="caution">
    <text evidence="1">The sequence shown here is derived from an EMBL/GenBank/DDBJ whole genome shotgun (WGS) entry which is preliminary data.</text>
</comment>
<dbReference type="EMBL" id="AEHJ01000032">
    <property type="protein sequence ID" value="EFO77049.1"/>
    <property type="molecule type" value="Genomic_DNA"/>
</dbReference>
<accession>A0AB72YZ17</accession>
<gene>
    <name evidence="1" type="ORF">HMPREF9003_0620</name>
</gene>
<dbReference type="AlphaFoldDB" id="A0AB72YZ17"/>
<protein>
    <submittedName>
        <fullName evidence="1">Uncharacterized protein</fullName>
    </submittedName>
</protein>
<proteinExistence type="predicted"/>
<reference evidence="1 2" key="1">
    <citation type="submission" date="2010-10" db="EMBL/GenBank/DDBJ databases">
        <authorList>
            <person name="Durkin A.S."/>
            <person name="Madupu R."/>
            <person name="Torralba M."/>
            <person name="Gillis M."/>
            <person name="Methe B."/>
            <person name="Sutton G."/>
            <person name="Nelson K.E."/>
        </authorList>
    </citation>
    <scope>NUCLEOTIDE SEQUENCE [LARGE SCALE GENOMIC DNA]</scope>
    <source>
        <strain evidence="1 2">JCVIHMP022</strain>
    </source>
</reference>
<organism evidence="1 2">
    <name type="scientific">Bifidobacterium dentium JCVIHMP022</name>
    <dbReference type="NCBI Taxonomy" id="553191"/>
    <lineage>
        <taxon>Bacteria</taxon>
        <taxon>Bacillati</taxon>
        <taxon>Actinomycetota</taxon>
        <taxon>Actinomycetes</taxon>
        <taxon>Bifidobacteriales</taxon>
        <taxon>Bifidobacteriaceae</taxon>
        <taxon>Bifidobacterium</taxon>
    </lineage>
</organism>
<evidence type="ECO:0000313" key="2">
    <source>
        <dbReference type="Proteomes" id="UP000003457"/>
    </source>
</evidence>
<sequence>MRGDVVETQANNPFQPFGVECVDAAPVTLAHASKDELV</sequence>
<evidence type="ECO:0000313" key="1">
    <source>
        <dbReference type="EMBL" id="EFO77049.1"/>
    </source>
</evidence>